<protein>
    <submittedName>
        <fullName evidence="2">Uncharacterized protein</fullName>
    </submittedName>
</protein>
<accession>R7QS32</accession>
<dbReference type="Proteomes" id="UP000012073">
    <property type="component" value="Unassembled WGS sequence"/>
</dbReference>
<name>R7QS32_CHOCR</name>
<evidence type="ECO:0000313" key="3">
    <source>
        <dbReference type="Proteomes" id="UP000012073"/>
    </source>
</evidence>
<keyword evidence="3" id="KW-1185">Reference proteome</keyword>
<reference evidence="3" key="1">
    <citation type="journal article" date="2013" name="Proc. Natl. Acad. Sci. U.S.A.">
        <title>Genome structure and metabolic features in the red seaweed Chondrus crispus shed light on evolution of the Archaeplastida.</title>
        <authorList>
            <person name="Collen J."/>
            <person name="Porcel B."/>
            <person name="Carre W."/>
            <person name="Ball S.G."/>
            <person name="Chaparro C."/>
            <person name="Tonon T."/>
            <person name="Barbeyron T."/>
            <person name="Michel G."/>
            <person name="Noel B."/>
            <person name="Valentin K."/>
            <person name="Elias M."/>
            <person name="Artiguenave F."/>
            <person name="Arun A."/>
            <person name="Aury J.M."/>
            <person name="Barbosa-Neto J.F."/>
            <person name="Bothwell J.H."/>
            <person name="Bouget F.Y."/>
            <person name="Brillet L."/>
            <person name="Cabello-Hurtado F."/>
            <person name="Capella-Gutierrez S."/>
            <person name="Charrier B."/>
            <person name="Cladiere L."/>
            <person name="Cock J.M."/>
            <person name="Coelho S.M."/>
            <person name="Colleoni C."/>
            <person name="Czjzek M."/>
            <person name="Da Silva C."/>
            <person name="Delage L."/>
            <person name="Denoeud F."/>
            <person name="Deschamps P."/>
            <person name="Dittami S.M."/>
            <person name="Gabaldon T."/>
            <person name="Gachon C.M."/>
            <person name="Groisillier A."/>
            <person name="Herve C."/>
            <person name="Jabbari K."/>
            <person name="Katinka M."/>
            <person name="Kloareg B."/>
            <person name="Kowalczyk N."/>
            <person name="Labadie K."/>
            <person name="Leblanc C."/>
            <person name="Lopez P.J."/>
            <person name="McLachlan D.H."/>
            <person name="Meslet-Cladiere L."/>
            <person name="Moustafa A."/>
            <person name="Nehr Z."/>
            <person name="Nyvall Collen P."/>
            <person name="Panaud O."/>
            <person name="Partensky F."/>
            <person name="Poulain J."/>
            <person name="Rensing S.A."/>
            <person name="Rousvoal S."/>
            <person name="Samson G."/>
            <person name="Symeonidi A."/>
            <person name="Weissenbach J."/>
            <person name="Zambounis A."/>
            <person name="Wincker P."/>
            <person name="Boyen C."/>
        </authorList>
    </citation>
    <scope>NUCLEOTIDE SEQUENCE [LARGE SCALE GENOMIC DNA]</scope>
    <source>
        <strain evidence="3">cv. Stackhouse</strain>
    </source>
</reference>
<dbReference type="Gramene" id="CDF40523">
    <property type="protein sequence ID" value="CDF40523"/>
    <property type="gene ID" value="CHC_T00007238001"/>
</dbReference>
<proteinExistence type="predicted"/>
<feature type="region of interest" description="Disordered" evidence="1">
    <location>
        <begin position="43"/>
        <end position="89"/>
    </location>
</feature>
<dbReference type="EMBL" id="HG002195">
    <property type="protein sequence ID" value="CDF40523.1"/>
    <property type="molecule type" value="Genomic_DNA"/>
</dbReference>
<evidence type="ECO:0000313" key="2">
    <source>
        <dbReference type="EMBL" id="CDF40523.1"/>
    </source>
</evidence>
<dbReference type="RefSeq" id="XP_005710817.1">
    <property type="nucleotide sequence ID" value="XM_005710760.1"/>
</dbReference>
<evidence type="ECO:0000256" key="1">
    <source>
        <dbReference type="SAM" id="MobiDB-lite"/>
    </source>
</evidence>
<organism evidence="2 3">
    <name type="scientific">Chondrus crispus</name>
    <name type="common">Carrageen Irish moss</name>
    <name type="synonym">Polymorpha crispa</name>
    <dbReference type="NCBI Taxonomy" id="2769"/>
    <lineage>
        <taxon>Eukaryota</taxon>
        <taxon>Rhodophyta</taxon>
        <taxon>Florideophyceae</taxon>
        <taxon>Rhodymeniophycidae</taxon>
        <taxon>Gigartinales</taxon>
        <taxon>Gigartinaceae</taxon>
        <taxon>Chondrus</taxon>
    </lineage>
</organism>
<dbReference type="AlphaFoldDB" id="R7QS32"/>
<feature type="compositionally biased region" description="Basic residues" evidence="1">
    <location>
        <begin position="77"/>
        <end position="89"/>
    </location>
</feature>
<dbReference type="KEGG" id="ccp:CHC_T00007238001"/>
<sequence length="89" mass="9307">MNADGSLMGTEVAGDGYVWGVSVGDGYSNVDVEKMCSNFVDFGNTGERRSVRAGAGTTPSPAPVNGPHTPCSSLGTARKRRTEQQTAKR</sequence>
<gene>
    <name evidence="2" type="ORF">CHC_T00007238001</name>
</gene>
<dbReference type="GeneID" id="17318543"/>